<evidence type="ECO:0000313" key="1">
    <source>
        <dbReference type="EMBL" id="KAJ0176311.1"/>
    </source>
</evidence>
<evidence type="ECO:0000313" key="2">
    <source>
        <dbReference type="Proteomes" id="UP000824533"/>
    </source>
</evidence>
<accession>A0ACC1CX88</accession>
<reference evidence="1 2" key="1">
    <citation type="journal article" date="2021" name="Front. Genet.">
        <title>Chromosome-Level Genome Assembly Reveals Significant Gene Expansion in the Toll and IMD Signaling Pathways of Dendrolimus kikuchii.</title>
        <authorList>
            <person name="Zhou J."/>
            <person name="Wu P."/>
            <person name="Xiong Z."/>
            <person name="Liu N."/>
            <person name="Zhao N."/>
            <person name="Ji M."/>
            <person name="Qiu Y."/>
            <person name="Yang B."/>
        </authorList>
    </citation>
    <scope>NUCLEOTIDE SEQUENCE [LARGE SCALE GENOMIC DNA]</scope>
    <source>
        <strain evidence="1">Ann1</strain>
    </source>
</reference>
<comment type="caution">
    <text evidence="1">The sequence shown here is derived from an EMBL/GenBank/DDBJ whole genome shotgun (WGS) entry which is preliminary data.</text>
</comment>
<gene>
    <name evidence="1" type="ORF">K1T71_008485</name>
</gene>
<sequence length="105" mass="11874">MPTDRCGCYRKFILPVDGARCNKCNCMVHRSCVALPAKGTLSPTWRCPECRKGDVRDNRDDTPVRGRPFIKYSYISMLRNKIYIIIEGSSACPSLTCLKALIDIE</sequence>
<protein>
    <submittedName>
        <fullName evidence="1">Uncharacterized protein</fullName>
    </submittedName>
</protein>
<organism evidence="1 2">
    <name type="scientific">Dendrolimus kikuchii</name>
    <dbReference type="NCBI Taxonomy" id="765133"/>
    <lineage>
        <taxon>Eukaryota</taxon>
        <taxon>Metazoa</taxon>
        <taxon>Ecdysozoa</taxon>
        <taxon>Arthropoda</taxon>
        <taxon>Hexapoda</taxon>
        <taxon>Insecta</taxon>
        <taxon>Pterygota</taxon>
        <taxon>Neoptera</taxon>
        <taxon>Endopterygota</taxon>
        <taxon>Lepidoptera</taxon>
        <taxon>Glossata</taxon>
        <taxon>Ditrysia</taxon>
        <taxon>Bombycoidea</taxon>
        <taxon>Lasiocampidae</taxon>
        <taxon>Dendrolimus</taxon>
    </lineage>
</organism>
<name>A0ACC1CX88_9NEOP</name>
<dbReference type="EMBL" id="CM034400">
    <property type="protein sequence ID" value="KAJ0176311.1"/>
    <property type="molecule type" value="Genomic_DNA"/>
</dbReference>
<dbReference type="Proteomes" id="UP000824533">
    <property type="component" value="Linkage Group LG14"/>
</dbReference>
<proteinExistence type="predicted"/>
<keyword evidence="2" id="KW-1185">Reference proteome</keyword>